<dbReference type="STRING" id="1081102.A0A162JCR3"/>
<proteinExistence type="predicted"/>
<dbReference type="PANTHER" id="PTHR14430:SF4">
    <property type="entry name" value="GDP_GTP EXCHANGE FACTOR SEC2 N-TERMINAL DOMAIN-CONTAINING PROTEIN"/>
    <property type="match status" value="1"/>
</dbReference>
<dbReference type="InterPro" id="IPR009449">
    <property type="entry name" value="Sec2_N"/>
</dbReference>
<dbReference type="Proteomes" id="UP000076874">
    <property type="component" value="Unassembled WGS sequence"/>
</dbReference>
<dbReference type="GO" id="GO:0006887">
    <property type="term" value="P:exocytosis"/>
    <property type="evidence" value="ECO:0007669"/>
    <property type="project" value="TreeGrafter"/>
</dbReference>
<evidence type="ECO:0000259" key="4">
    <source>
        <dbReference type="Pfam" id="PF06428"/>
    </source>
</evidence>
<evidence type="ECO:0000256" key="2">
    <source>
        <dbReference type="SAM" id="Coils"/>
    </source>
</evidence>
<feature type="compositionally biased region" description="Pro residues" evidence="3">
    <location>
        <begin position="141"/>
        <end position="151"/>
    </location>
</feature>
<dbReference type="AlphaFoldDB" id="A0A162JCR3"/>
<evidence type="ECO:0000313" key="6">
    <source>
        <dbReference type="Proteomes" id="UP000076874"/>
    </source>
</evidence>
<dbReference type="GO" id="GO:0070319">
    <property type="term" value="C:Golgi to plasma membrane transport vesicle"/>
    <property type="evidence" value="ECO:0007669"/>
    <property type="project" value="TreeGrafter"/>
</dbReference>
<dbReference type="Pfam" id="PF06428">
    <property type="entry name" value="Sec2p"/>
    <property type="match status" value="1"/>
</dbReference>
<name>A0A162JCR3_9HYPO</name>
<feature type="compositionally biased region" description="Low complexity" evidence="3">
    <location>
        <begin position="111"/>
        <end position="128"/>
    </location>
</feature>
<evidence type="ECO:0000256" key="3">
    <source>
        <dbReference type="SAM" id="MobiDB-lite"/>
    </source>
</evidence>
<dbReference type="PANTHER" id="PTHR14430">
    <property type="entry name" value="RABIN3-RELATED"/>
    <property type="match status" value="1"/>
</dbReference>
<dbReference type="EMBL" id="AZHD01000002">
    <property type="protein sequence ID" value="OAA67032.1"/>
    <property type="molecule type" value="Genomic_DNA"/>
</dbReference>
<feature type="coiled-coil region" evidence="2">
    <location>
        <begin position="327"/>
        <end position="397"/>
    </location>
</feature>
<keyword evidence="6" id="KW-1185">Reference proteome</keyword>
<feature type="compositionally biased region" description="Pro residues" evidence="3">
    <location>
        <begin position="193"/>
        <end position="202"/>
    </location>
</feature>
<protein>
    <submittedName>
        <fullName evidence="5">GDPGTP exchange factor Sec2p</fullName>
    </submittedName>
</protein>
<dbReference type="Gene3D" id="6.10.140.910">
    <property type="match status" value="1"/>
</dbReference>
<feature type="compositionally biased region" description="Polar residues" evidence="3">
    <location>
        <begin position="437"/>
        <end position="446"/>
    </location>
</feature>
<feature type="compositionally biased region" description="Low complexity" evidence="3">
    <location>
        <begin position="228"/>
        <end position="244"/>
    </location>
</feature>
<dbReference type="GO" id="GO:0051286">
    <property type="term" value="C:cell tip"/>
    <property type="evidence" value="ECO:0007669"/>
    <property type="project" value="TreeGrafter"/>
</dbReference>
<feature type="compositionally biased region" description="Low complexity" evidence="3">
    <location>
        <begin position="268"/>
        <end position="277"/>
    </location>
</feature>
<comment type="caution">
    <text evidence="5">The sequence shown here is derived from an EMBL/GenBank/DDBJ whole genome shotgun (WGS) entry which is preliminary data.</text>
</comment>
<feature type="compositionally biased region" description="Low complexity" evidence="3">
    <location>
        <begin position="289"/>
        <end position="306"/>
    </location>
</feature>
<evidence type="ECO:0000256" key="1">
    <source>
        <dbReference type="ARBA" id="ARBA00023054"/>
    </source>
</evidence>
<feature type="compositionally biased region" description="Low complexity" evidence="3">
    <location>
        <begin position="179"/>
        <end position="192"/>
    </location>
</feature>
<sequence>MASAVAVTPPDDVVAAATVTTVSAVDDDNDDTSPPSCLCPKCGATVETRPALRNGGGAGDDTDALDQARRQIQDLEGQVRLLDQKAAAAIDRWADYEDELTRLRRQLSAATAAAAAPPSSSSSSSSLPSLPPPSSSQRTPPRMPAPPPTPASPTRTSFLPTGAANRLSALLSPRSAKSTPNLKAAATTTATALPPPPLPPPLQLQQPHGDQPRPAMPTPPPSAVAIPTTAANSTAAAAGTAGTSPYAHYATSSSVSSSASPPPPPRTPYGSFSFFGGKSNGGGSPSPSPRQQQAVPPVPSVPKAGAAHPAIDTEALLAALTREQALRRAAEGRLNDTSREVEELSVSLFEQANAMVADERRARARLEARVAVLEQRDTDKKRRLERLEQAMDRIERVRALLGQPTMAAEAAAAAAAAAAATATSATMTGVGAGINEQRPSTANSQRLAVPLAA</sequence>
<gene>
    <name evidence="5" type="ORF">SPI_01608</name>
</gene>
<dbReference type="InterPro" id="IPR040351">
    <property type="entry name" value="RAB3IL/RAB3IP/Sec2"/>
</dbReference>
<feature type="region of interest" description="Disordered" evidence="3">
    <location>
        <begin position="111"/>
        <end position="306"/>
    </location>
</feature>
<keyword evidence="1 2" id="KW-0175">Coiled coil</keyword>
<reference evidence="5 6" key="1">
    <citation type="journal article" date="2016" name="Genome Biol. Evol.">
        <title>Divergent and convergent evolution of fungal pathogenicity.</title>
        <authorList>
            <person name="Shang Y."/>
            <person name="Xiao G."/>
            <person name="Zheng P."/>
            <person name="Cen K."/>
            <person name="Zhan S."/>
            <person name="Wang C."/>
        </authorList>
    </citation>
    <scope>NUCLEOTIDE SEQUENCE [LARGE SCALE GENOMIC DNA]</scope>
    <source>
        <strain evidence="5 6">RCEF 264</strain>
    </source>
</reference>
<dbReference type="OrthoDB" id="5560525at2759"/>
<dbReference type="SUPFAM" id="SSF144284">
    <property type="entry name" value="Sec2 N-terminal region"/>
    <property type="match status" value="1"/>
</dbReference>
<feature type="domain" description="GDP/GTP exchange factor Sec2 N-terminal" evidence="4">
    <location>
        <begin position="312"/>
        <end position="389"/>
    </location>
</feature>
<dbReference type="GO" id="GO:0005085">
    <property type="term" value="F:guanyl-nucleotide exchange factor activity"/>
    <property type="evidence" value="ECO:0007669"/>
    <property type="project" value="InterPro"/>
</dbReference>
<accession>A0A162JCR3</accession>
<organism evidence="5 6">
    <name type="scientific">Niveomyces insectorum RCEF 264</name>
    <dbReference type="NCBI Taxonomy" id="1081102"/>
    <lineage>
        <taxon>Eukaryota</taxon>
        <taxon>Fungi</taxon>
        <taxon>Dikarya</taxon>
        <taxon>Ascomycota</taxon>
        <taxon>Pezizomycotina</taxon>
        <taxon>Sordariomycetes</taxon>
        <taxon>Hypocreomycetidae</taxon>
        <taxon>Hypocreales</taxon>
        <taxon>Cordycipitaceae</taxon>
        <taxon>Niveomyces</taxon>
    </lineage>
</organism>
<feature type="region of interest" description="Disordered" evidence="3">
    <location>
        <begin position="432"/>
        <end position="453"/>
    </location>
</feature>
<evidence type="ECO:0000313" key="5">
    <source>
        <dbReference type="EMBL" id="OAA67032.1"/>
    </source>
</evidence>